<evidence type="ECO:0000313" key="3">
    <source>
        <dbReference type="Proteomes" id="UP000664779"/>
    </source>
</evidence>
<dbReference type="Pfam" id="PF00583">
    <property type="entry name" value="Acetyltransf_1"/>
    <property type="match status" value="1"/>
</dbReference>
<dbReference type="PROSITE" id="PS51186">
    <property type="entry name" value="GNAT"/>
    <property type="match status" value="1"/>
</dbReference>
<dbReference type="GO" id="GO:0016747">
    <property type="term" value="F:acyltransferase activity, transferring groups other than amino-acyl groups"/>
    <property type="evidence" value="ECO:0007669"/>
    <property type="project" value="InterPro"/>
</dbReference>
<dbReference type="AlphaFoldDB" id="A0A939EKM9"/>
<sequence length="246" mass="27130">MSVCSGDWPSAVEIREFQGLKEFKQAEDLQRAAWGEGDIPDNADLLLALQSEGGLVAGAFEDERLLAFVFAFPTRDPQVQHSHRLAVHPKAQGRGLGAKLKWFQRDWCLEQGITCVRWTYDPIRSVNASLNIARLGAQANIYYDDYYGAMEGINAGVPSDRVLADWKLDSESVAAKARGEQVDVGAGVNGAPERVRIPGDFSSLASGDLNEALAERIRVRESLRAAFTRGLRIVDFDRDETCYLLG</sequence>
<name>A0A939EKM9_9HYPH</name>
<protein>
    <submittedName>
        <fullName evidence="2">GNAT family N-acetyltransferase</fullName>
    </submittedName>
</protein>
<accession>A0A939EKM9</accession>
<reference evidence="2" key="1">
    <citation type="submission" date="2021-03" db="EMBL/GenBank/DDBJ databases">
        <title>Roseibium sp. CAU 1637 isolated from Incheon.</title>
        <authorList>
            <person name="Kim W."/>
        </authorList>
    </citation>
    <scope>NUCLEOTIDE SEQUENCE</scope>
    <source>
        <strain evidence="2">CAU 1637</strain>
    </source>
</reference>
<dbReference type="EMBL" id="JAFLNF010000001">
    <property type="protein sequence ID" value="MBO0344218.1"/>
    <property type="molecule type" value="Genomic_DNA"/>
</dbReference>
<organism evidence="2 3">
    <name type="scientific">Roseibium limicola</name>
    <dbReference type="NCBI Taxonomy" id="2816037"/>
    <lineage>
        <taxon>Bacteria</taxon>
        <taxon>Pseudomonadati</taxon>
        <taxon>Pseudomonadota</taxon>
        <taxon>Alphaproteobacteria</taxon>
        <taxon>Hyphomicrobiales</taxon>
        <taxon>Stappiaceae</taxon>
        <taxon>Roseibium</taxon>
    </lineage>
</organism>
<gene>
    <name evidence="2" type="ORF">J0X15_03200</name>
</gene>
<dbReference type="InterPro" id="IPR038764">
    <property type="entry name" value="GNAT_N_AcTrfase_prd"/>
</dbReference>
<evidence type="ECO:0000259" key="1">
    <source>
        <dbReference type="PROSITE" id="PS51186"/>
    </source>
</evidence>
<dbReference type="PANTHER" id="PTHR41700">
    <property type="entry name" value="GCN5-RELATED N-ACETYLTRANSFERASE"/>
    <property type="match status" value="1"/>
</dbReference>
<dbReference type="InterPro" id="IPR016181">
    <property type="entry name" value="Acyl_CoA_acyltransferase"/>
</dbReference>
<dbReference type="InterPro" id="IPR000182">
    <property type="entry name" value="GNAT_dom"/>
</dbReference>
<dbReference type="SUPFAM" id="SSF55729">
    <property type="entry name" value="Acyl-CoA N-acyltransferases (Nat)"/>
    <property type="match status" value="1"/>
</dbReference>
<proteinExistence type="predicted"/>
<keyword evidence="3" id="KW-1185">Reference proteome</keyword>
<dbReference type="PANTHER" id="PTHR41700:SF1">
    <property type="entry name" value="N-ACETYLTRANSFERASE DOMAIN-CONTAINING PROTEIN"/>
    <property type="match status" value="1"/>
</dbReference>
<dbReference type="Gene3D" id="3.40.630.30">
    <property type="match status" value="1"/>
</dbReference>
<feature type="domain" description="N-acetyltransferase" evidence="1">
    <location>
        <begin position="12"/>
        <end position="169"/>
    </location>
</feature>
<dbReference type="RefSeq" id="WP_206938127.1">
    <property type="nucleotide sequence ID" value="NZ_JAFLNF010000001.1"/>
</dbReference>
<dbReference type="Proteomes" id="UP000664779">
    <property type="component" value="Unassembled WGS sequence"/>
</dbReference>
<dbReference type="CDD" id="cd04301">
    <property type="entry name" value="NAT_SF"/>
    <property type="match status" value="1"/>
</dbReference>
<comment type="caution">
    <text evidence="2">The sequence shown here is derived from an EMBL/GenBank/DDBJ whole genome shotgun (WGS) entry which is preliminary data.</text>
</comment>
<evidence type="ECO:0000313" key="2">
    <source>
        <dbReference type="EMBL" id="MBO0344218.1"/>
    </source>
</evidence>